<keyword evidence="2" id="KW-0812">Transmembrane</keyword>
<dbReference type="InterPro" id="IPR058581">
    <property type="entry name" value="TM_HPP"/>
</dbReference>
<evidence type="ECO:0000313" key="4">
    <source>
        <dbReference type="EMBL" id="ADG30114.1"/>
    </source>
</evidence>
<gene>
    <name evidence="4" type="ordered locus">Tint_0718</name>
</gene>
<reference evidence="4" key="1">
    <citation type="submission" date="2010-04" db="EMBL/GenBank/DDBJ databases">
        <title>Complete sequence of Thiomonas intermedia K12.</title>
        <authorList>
            <consortium name="US DOE Joint Genome Institute"/>
            <person name="Lucas S."/>
            <person name="Copeland A."/>
            <person name="Lapidus A."/>
            <person name="Cheng J.-F."/>
            <person name="Bruce D."/>
            <person name="Goodwin L."/>
            <person name="Pitluck S."/>
            <person name="Davenport K."/>
            <person name="Detter J.C."/>
            <person name="Han C."/>
            <person name="Tapia R."/>
            <person name="Land M."/>
            <person name="Hauser L."/>
            <person name="Kyrpides N."/>
            <person name="Ovchinnikova G."/>
            <person name="Kerfeld C.A."/>
            <person name="Cannon G.C."/>
            <person name="Heinhorst S."/>
            <person name="Woyke T."/>
        </authorList>
    </citation>
    <scope>NUCLEOTIDE SEQUENCE [LARGE SCALE GENOMIC DNA]</scope>
    <source>
        <strain evidence="4">K12</strain>
    </source>
</reference>
<name>D5X6I7_THIK1</name>
<keyword evidence="2" id="KW-1133">Transmembrane helix</keyword>
<dbReference type="AlphaFoldDB" id="D5X6I7"/>
<dbReference type="InterPro" id="IPR000644">
    <property type="entry name" value="CBS_dom"/>
</dbReference>
<dbReference type="KEGG" id="tin:Tint_0718"/>
<dbReference type="PROSITE" id="PS51371">
    <property type="entry name" value="CBS"/>
    <property type="match status" value="2"/>
</dbReference>
<feature type="transmembrane region" description="Helical" evidence="2">
    <location>
        <begin position="44"/>
        <end position="64"/>
    </location>
</feature>
<evidence type="ECO:0000256" key="1">
    <source>
        <dbReference type="PROSITE-ProRule" id="PRU00703"/>
    </source>
</evidence>
<dbReference type="eggNOG" id="COG3448">
    <property type="taxonomic scope" value="Bacteria"/>
</dbReference>
<dbReference type="EMBL" id="CP002021">
    <property type="protein sequence ID" value="ADG30114.1"/>
    <property type="molecule type" value="Genomic_DNA"/>
</dbReference>
<protein>
    <submittedName>
        <fullName evidence="4">CBS domain containing membrane protein</fullName>
    </submittedName>
</protein>
<dbReference type="STRING" id="75379.Tint_0718"/>
<proteinExistence type="predicted"/>
<dbReference type="SUPFAM" id="SSF54631">
    <property type="entry name" value="CBS-domain pair"/>
    <property type="match status" value="1"/>
</dbReference>
<sequence>MSAVQAAGSPRVGIAEWFRVSLGAVLGVAAVGAISQWVEGASGWTQLVWLVAPIGASAVIVFALPSSPLGRPWSVIGGNTLGTLAGITCALWIGPPWLAAGMAVGGAIALMLQARCLHPPGGAAALLAVLTHTTDWRFAFMPVALNSALLVLCALLWHAATRRPHPAPQPAADAVLPNADELSSAIDAAVARYGEVLDIDRATLRGLLEDAQTQAYQQRLDSVRCSDIMQRDVQTALPDDSVTDALHRLEEHGIKALPVIDAQRQVIGIVTAADLRTDPDAAPSAMRESATPVAARMTRRVQVVSAARHLSELIPLFAGSGHHHIPVVDDAARLVGMITQSDVMRALHRPAQQAHPDTTG</sequence>
<evidence type="ECO:0000259" key="3">
    <source>
        <dbReference type="PROSITE" id="PS51371"/>
    </source>
</evidence>
<dbReference type="Pfam" id="PF00571">
    <property type="entry name" value="CBS"/>
    <property type="match status" value="2"/>
</dbReference>
<dbReference type="CDD" id="cd04600">
    <property type="entry name" value="CBS_pair_HPP_assoc"/>
    <property type="match status" value="1"/>
</dbReference>
<feature type="domain" description="CBS" evidence="3">
    <location>
        <begin position="229"/>
        <end position="286"/>
    </location>
</feature>
<keyword evidence="1" id="KW-0129">CBS domain</keyword>
<feature type="domain" description="CBS" evidence="3">
    <location>
        <begin position="297"/>
        <end position="358"/>
    </location>
</feature>
<dbReference type="HOGENOM" id="CLU_040397_1_1_4"/>
<dbReference type="Pfam" id="PF04982">
    <property type="entry name" value="TM_HPP"/>
    <property type="match status" value="1"/>
</dbReference>
<keyword evidence="2" id="KW-0472">Membrane</keyword>
<feature type="transmembrane region" description="Helical" evidence="2">
    <location>
        <begin position="138"/>
        <end position="160"/>
    </location>
</feature>
<dbReference type="InterPro" id="IPR046342">
    <property type="entry name" value="CBS_dom_sf"/>
</dbReference>
<feature type="transmembrane region" description="Helical" evidence="2">
    <location>
        <begin position="20"/>
        <end position="38"/>
    </location>
</feature>
<dbReference type="SMART" id="SM00116">
    <property type="entry name" value="CBS"/>
    <property type="match status" value="2"/>
</dbReference>
<dbReference type="PANTHER" id="PTHR33741">
    <property type="entry name" value="TRANSMEMBRANE PROTEIN DDB_G0269096-RELATED"/>
    <property type="match status" value="1"/>
</dbReference>
<dbReference type="BioCyc" id="TINT75379:TINT_RS03590-MONOMER"/>
<evidence type="ECO:0000256" key="2">
    <source>
        <dbReference type="SAM" id="Phobius"/>
    </source>
</evidence>
<accession>D5X6I7</accession>
<dbReference type="PANTHER" id="PTHR33741:SF5">
    <property type="entry name" value="TRANSMEMBRANE PROTEIN DDB_G0269096-RELATED"/>
    <property type="match status" value="1"/>
</dbReference>
<organism evidence="4">
    <name type="scientific">Thiomonas intermedia (strain K12)</name>
    <name type="common">Thiobacillus intermedius</name>
    <dbReference type="NCBI Taxonomy" id="75379"/>
    <lineage>
        <taxon>Bacteria</taxon>
        <taxon>Pseudomonadati</taxon>
        <taxon>Pseudomonadota</taxon>
        <taxon>Betaproteobacteria</taxon>
        <taxon>Burkholderiales</taxon>
        <taxon>Thiomonas</taxon>
    </lineage>
</organism>
<dbReference type="Gene3D" id="3.10.580.10">
    <property type="entry name" value="CBS-domain"/>
    <property type="match status" value="2"/>
</dbReference>
<dbReference type="InterPro" id="IPR007065">
    <property type="entry name" value="HPP"/>
</dbReference>